<feature type="region of interest" description="Disordered" evidence="1">
    <location>
        <begin position="88"/>
        <end position="112"/>
    </location>
</feature>
<organism evidence="2">
    <name type="scientific">uncultured Acidimicrobiales bacterium</name>
    <dbReference type="NCBI Taxonomy" id="310071"/>
    <lineage>
        <taxon>Bacteria</taxon>
        <taxon>Bacillati</taxon>
        <taxon>Actinomycetota</taxon>
        <taxon>Acidimicrobiia</taxon>
        <taxon>Acidimicrobiales</taxon>
        <taxon>environmental samples</taxon>
    </lineage>
</organism>
<proteinExistence type="predicted"/>
<dbReference type="EMBL" id="CADCTF010000053">
    <property type="protein sequence ID" value="CAA9228825.1"/>
    <property type="molecule type" value="Genomic_DNA"/>
</dbReference>
<reference evidence="2" key="1">
    <citation type="submission" date="2020-02" db="EMBL/GenBank/DDBJ databases">
        <authorList>
            <person name="Meier V. D."/>
        </authorList>
    </citation>
    <scope>NUCLEOTIDE SEQUENCE</scope>
    <source>
        <strain evidence="2">AVDCRST_MAG50</strain>
    </source>
</reference>
<feature type="region of interest" description="Disordered" evidence="1">
    <location>
        <begin position="1"/>
        <end position="65"/>
    </location>
</feature>
<protein>
    <submittedName>
        <fullName evidence="2">Peptidase, M23/M37 family</fullName>
    </submittedName>
</protein>
<feature type="compositionally biased region" description="Basic and acidic residues" evidence="1">
    <location>
        <begin position="135"/>
        <end position="151"/>
    </location>
</feature>
<feature type="non-terminal residue" evidence="2">
    <location>
        <position position="1"/>
    </location>
</feature>
<feature type="non-terminal residue" evidence="2">
    <location>
        <position position="198"/>
    </location>
</feature>
<gene>
    <name evidence="2" type="ORF">AVDCRST_MAG50-1671</name>
</gene>
<sequence>AGGHRLPPGRGAGGRPGRRARRRGGGGCLARRRHVARRGAGGGSRGGRDGPSPLRAAGARSGLVAGPHSSCTVVAGCGADHRHLRRAPSRALPCGHRHQRRHRRPGVGRRGRCRGDGRCGSVGLLRLRHDGADRPRVRDVHAVRPSVEGRRPARRSGAERGSGGKRGLDGQLDRVAPPLRGADQRRDGGTARPPAGPL</sequence>
<feature type="region of interest" description="Disordered" evidence="1">
    <location>
        <begin position="135"/>
        <end position="198"/>
    </location>
</feature>
<feature type="compositionally biased region" description="Basic residues" evidence="1">
    <location>
        <begin position="95"/>
        <end position="112"/>
    </location>
</feature>
<evidence type="ECO:0000313" key="2">
    <source>
        <dbReference type="EMBL" id="CAA9228825.1"/>
    </source>
</evidence>
<evidence type="ECO:0000256" key="1">
    <source>
        <dbReference type="SAM" id="MobiDB-lite"/>
    </source>
</evidence>
<name>A0A6J4HNQ6_9ACTN</name>
<feature type="compositionally biased region" description="Basic residues" evidence="1">
    <location>
        <begin position="16"/>
        <end position="37"/>
    </location>
</feature>
<accession>A0A6J4HNQ6</accession>
<dbReference type="AlphaFoldDB" id="A0A6J4HNQ6"/>